<accession>A0A2P6TR23</accession>
<dbReference type="Proteomes" id="UP000239899">
    <property type="component" value="Unassembled WGS sequence"/>
</dbReference>
<organism evidence="2 3">
    <name type="scientific">Chlorella sorokiniana</name>
    <name type="common">Freshwater green alga</name>
    <dbReference type="NCBI Taxonomy" id="3076"/>
    <lineage>
        <taxon>Eukaryota</taxon>
        <taxon>Viridiplantae</taxon>
        <taxon>Chlorophyta</taxon>
        <taxon>core chlorophytes</taxon>
        <taxon>Trebouxiophyceae</taxon>
        <taxon>Chlorellales</taxon>
        <taxon>Chlorellaceae</taxon>
        <taxon>Chlorella clade</taxon>
        <taxon>Chlorella</taxon>
    </lineage>
</organism>
<keyword evidence="3" id="KW-1185">Reference proteome</keyword>
<reference evidence="2 3" key="1">
    <citation type="journal article" date="2018" name="Plant J.">
        <title>Genome sequences of Chlorella sorokiniana UTEX 1602 and Micractinium conductrix SAG 241.80: implications to maltose excretion by a green alga.</title>
        <authorList>
            <person name="Arriola M.B."/>
            <person name="Velmurugan N."/>
            <person name="Zhang Y."/>
            <person name="Plunkett M.H."/>
            <person name="Hondzo H."/>
            <person name="Barney B.M."/>
        </authorList>
    </citation>
    <scope>NUCLEOTIDE SEQUENCE [LARGE SCALE GENOMIC DNA]</scope>
    <source>
        <strain evidence="3">UTEX 1602</strain>
    </source>
</reference>
<dbReference type="OrthoDB" id="10468785at2759"/>
<sequence>MSGEQQQQQGAAQAQAEQQQEGSELQQRMMLIQVSEKDWAVVTLDASGQVRELPIDEATAQQVQAGTLTPEKLAALLAAQQQGGSGGGGGEEAS</sequence>
<evidence type="ECO:0000313" key="3">
    <source>
        <dbReference type="Proteomes" id="UP000239899"/>
    </source>
</evidence>
<name>A0A2P6TR23_CHLSO</name>
<dbReference type="EMBL" id="LHPG02000008">
    <property type="protein sequence ID" value="PRW56507.1"/>
    <property type="molecule type" value="Genomic_DNA"/>
</dbReference>
<evidence type="ECO:0000313" key="2">
    <source>
        <dbReference type="EMBL" id="PRW56507.1"/>
    </source>
</evidence>
<comment type="caution">
    <text evidence="2">The sequence shown here is derived from an EMBL/GenBank/DDBJ whole genome shotgun (WGS) entry which is preliminary data.</text>
</comment>
<protein>
    <submittedName>
        <fullName evidence="2">Uncharacterized protein</fullName>
    </submittedName>
</protein>
<proteinExistence type="predicted"/>
<evidence type="ECO:0000256" key="1">
    <source>
        <dbReference type="SAM" id="MobiDB-lite"/>
    </source>
</evidence>
<feature type="region of interest" description="Disordered" evidence="1">
    <location>
        <begin position="1"/>
        <end position="24"/>
    </location>
</feature>
<dbReference type="AlphaFoldDB" id="A0A2P6TR23"/>
<gene>
    <name evidence="2" type="ORF">C2E21_4695</name>
</gene>